<proteinExistence type="predicted"/>
<dbReference type="Gene3D" id="3.40.50.300">
    <property type="entry name" value="P-loop containing nucleotide triphosphate hydrolases"/>
    <property type="match status" value="1"/>
</dbReference>
<evidence type="ECO:0000256" key="1">
    <source>
        <dbReference type="ARBA" id="ARBA00022821"/>
    </source>
</evidence>
<evidence type="ECO:0000313" key="4">
    <source>
        <dbReference type="Proteomes" id="UP001341840"/>
    </source>
</evidence>
<dbReference type="PANTHER" id="PTHR36766">
    <property type="entry name" value="PLANT BROAD-SPECTRUM MILDEW RESISTANCE PROTEIN RPW8"/>
    <property type="match status" value="1"/>
</dbReference>
<reference evidence="3 4" key="1">
    <citation type="journal article" date="2023" name="Plants (Basel)">
        <title>Bridging the Gap: Combining Genomics and Transcriptomics Approaches to Understand Stylosanthes scabra, an Orphan Legume from the Brazilian Caatinga.</title>
        <authorList>
            <person name="Ferreira-Neto J.R.C."/>
            <person name="da Silva M.D."/>
            <person name="Binneck E."/>
            <person name="de Melo N.F."/>
            <person name="da Silva R.H."/>
            <person name="de Melo A.L.T.M."/>
            <person name="Pandolfi V."/>
            <person name="Bustamante F.O."/>
            <person name="Brasileiro-Vidal A.C."/>
            <person name="Benko-Iseppon A.M."/>
        </authorList>
    </citation>
    <scope>NUCLEOTIDE SEQUENCE [LARGE SCALE GENOMIC DNA]</scope>
    <source>
        <tissue evidence="3">Leaves</tissue>
    </source>
</reference>
<gene>
    <name evidence="3" type="ORF">PIB30_068714</name>
</gene>
<protein>
    <recommendedName>
        <fullName evidence="2">NB-ARC domain-containing protein</fullName>
    </recommendedName>
</protein>
<dbReference type="InterPro" id="IPR027417">
    <property type="entry name" value="P-loop_NTPase"/>
</dbReference>
<name>A0ABU6VLE1_9FABA</name>
<dbReference type="EMBL" id="JASCZI010151776">
    <property type="protein sequence ID" value="MED6174412.1"/>
    <property type="molecule type" value="Genomic_DNA"/>
</dbReference>
<evidence type="ECO:0000313" key="3">
    <source>
        <dbReference type="EMBL" id="MED6174412.1"/>
    </source>
</evidence>
<sequence length="325" mass="36695">MYVVCRAWGVAINNIVEEVTRRLPPLPLYIDRPLGCDSELEEAILRLEIDSAHATCLMLGIHGDDEISKFVAELYNKIRPHFGTASLLSNISNQDAEEDDVDKGDVVGFTNITSFVIEKLRDDNINVVSIIGMGGLGKTTLAQKIFDEKEVKDLFPFRGWSRVSKDYKPREVWLELLDSLKLSTLQYQNSTEEHLKKIVRYYLKEKTFPNESNGSKILMTSRNEGVANVASLEPYKLPLLDEKGSWELFCKRVFSVKKCPPDLEPPGRSIVESCGGLPLAIVVIAGVVAKKKRLESEWNGVKESIHWHLTRDMIKVMNVLKLSYG</sequence>
<keyword evidence="1" id="KW-0611">Plant defense</keyword>
<keyword evidence="4" id="KW-1185">Reference proteome</keyword>
<dbReference type="InterPro" id="IPR042197">
    <property type="entry name" value="Apaf_helical"/>
</dbReference>
<dbReference type="Gene3D" id="1.10.8.430">
    <property type="entry name" value="Helical domain of apoptotic protease-activating factors"/>
    <property type="match status" value="1"/>
</dbReference>
<dbReference type="PRINTS" id="PR00364">
    <property type="entry name" value="DISEASERSIST"/>
</dbReference>
<organism evidence="3 4">
    <name type="scientific">Stylosanthes scabra</name>
    <dbReference type="NCBI Taxonomy" id="79078"/>
    <lineage>
        <taxon>Eukaryota</taxon>
        <taxon>Viridiplantae</taxon>
        <taxon>Streptophyta</taxon>
        <taxon>Embryophyta</taxon>
        <taxon>Tracheophyta</taxon>
        <taxon>Spermatophyta</taxon>
        <taxon>Magnoliopsida</taxon>
        <taxon>eudicotyledons</taxon>
        <taxon>Gunneridae</taxon>
        <taxon>Pentapetalae</taxon>
        <taxon>rosids</taxon>
        <taxon>fabids</taxon>
        <taxon>Fabales</taxon>
        <taxon>Fabaceae</taxon>
        <taxon>Papilionoideae</taxon>
        <taxon>50 kb inversion clade</taxon>
        <taxon>dalbergioids sensu lato</taxon>
        <taxon>Dalbergieae</taxon>
        <taxon>Pterocarpus clade</taxon>
        <taxon>Stylosanthes</taxon>
    </lineage>
</organism>
<accession>A0ABU6VLE1</accession>
<dbReference type="Proteomes" id="UP001341840">
    <property type="component" value="Unassembled WGS sequence"/>
</dbReference>
<dbReference type="Pfam" id="PF00931">
    <property type="entry name" value="NB-ARC"/>
    <property type="match status" value="1"/>
</dbReference>
<dbReference type="PANTHER" id="PTHR36766:SF53">
    <property type="entry name" value="DISEASE RESISTANCE PROTEIN RPP13-LIKE"/>
    <property type="match status" value="1"/>
</dbReference>
<dbReference type="SUPFAM" id="SSF52540">
    <property type="entry name" value="P-loop containing nucleoside triphosphate hydrolases"/>
    <property type="match status" value="1"/>
</dbReference>
<evidence type="ECO:0000259" key="2">
    <source>
        <dbReference type="Pfam" id="PF00931"/>
    </source>
</evidence>
<dbReference type="InterPro" id="IPR002182">
    <property type="entry name" value="NB-ARC"/>
</dbReference>
<feature type="domain" description="NB-ARC" evidence="2">
    <location>
        <begin position="116"/>
        <end position="207"/>
    </location>
</feature>
<comment type="caution">
    <text evidence="3">The sequence shown here is derived from an EMBL/GenBank/DDBJ whole genome shotgun (WGS) entry which is preliminary data.</text>
</comment>